<proteinExistence type="predicted"/>
<reference evidence="1" key="1">
    <citation type="submission" date="2020-08" db="EMBL/GenBank/DDBJ databases">
        <title>Multicomponent nature underlies the extraordinary mechanical properties of spider dragline silk.</title>
        <authorList>
            <person name="Kono N."/>
            <person name="Nakamura H."/>
            <person name="Mori M."/>
            <person name="Yoshida Y."/>
            <person name="Ohtoshi R."/>
            <person name="Malay A.D."/>
            <person name="Moran D.A.P."/>
            <person name="Tomita M."/>
            <person name="Numata K."/>
            <person name="Arakawa K."/>
        </authorList>
    </citation>
    <scope>NUCLEOTIDE SEQUENCE</scope>
</reference>
<organism evidence="1 2">
    <name type="scientific">Trichonephila clavipes</name>
    <name type="common">Golden silk orbweaver</name>
    <name type="synonym">Nephila clavipes</name>
    <dbReference type="NCBI Taxonomy" id="2585209"/>
    <lineage>
        <taxon>Eukaryota</taxon>
        <taxon>Metazoa</taxon>
        <taxon>Ecdysozoa</taxon>
        <taxon>Arthropoda</taxon>
        <taxon>Chelicerata</taxon>
        <taxon>Arachnida</taxon>
        <taxon>Araneae</taxon>
        <taxon>Araneomorphae</taxon>
        <taxon>Entelegynae</taxon>
        <taxon>Araneoidea</taxon>
        <taxon>Nephilidae</taxon>
        <taxon>Trichonephila</taxon>
    </lineage>
</organism>
<comment type="caution">
    <text evidence="1">The sequence shown here is derived from an EMBL/GenBank/DDBJ whole genome shotgun (WGS) entry which is preliminary data.</text>
</comment>
<name>A0A8X6WBK4_TRICX</name>
<dbReference type="AlphaFoldDB" id="A0A8X6WBK4"/>
<dbReference type="EMBL" id="BMAU01021396">
    <property type="protein sequence ID" value="GFY31106.1"/>
    <property type="molecule type" value="Genomic_DNA"/>
</dbReference>
<keyword evidence="2" id="KW-1185">Reference proteome</keyword>
<protein>
    <submittedName>
        <fullName evidence="1">Uncharacterized protein</fullName>
    </submittedName>
</protein>
<evidence type="ECO:0000313" key="1">
    <source>
        <dbReference type="EMBL" id="GFY31106.1"/>
    </source>
</evidence>
<gene>
    <name evidence="1" type="ORF">TNCV_4360131</name>
</gene>
<evidence type="ECO:0000313" key="2">
    <source>
        <dbReference type="Proteomes" id="UP000887159"/>
    </source>
</evidence>
<dbReference type="Proteomes" id="UP000887159">
    <property type="component" value="Unassembled WGS sequence"/>
</dbReference>
<accession>A0A8X6WBK4</accession>
<sequence>MGIRSLAGIFHHEIGPLHLSEDEFIPDEPLLDDSEVVVEQNGTAPPVPLWKGDSQEVGVRGIEVAGTLTTYPECSPNGTVPNHNCHLFNAQSCG</sequence>